<dbReference type="InterPro" id="IPR013108">
    <property type="entry name" value="Amidohydro_3"/>
</dbReference>
<keyword evidence="2" id="KW-0378">Hydrolase</keyword>
<feature type="domain" description="Amidohydrolase 3" evidence="1">
    <location>
        <begin position="51"/>
        <end position="537"/>
    </location>
</feature>
<dbReference type="CDD" id="cd01300">
    <property type="entry name" value="YtcJ_like"/>
    <property type="match status" value="1"/>
</dbReference>
<organism evidence="2 3">
    <name type="scientific">Rhizobium alvei</name>
    <dbReference type="NCBI Taxonomy" id="1132659"/>
    <lineage>
        <taxon>Bacteria</taxon>
        <taxon>Pseudomonadati</taxon>
        <taxon>Pseudomonadota</taxon>
        <taxon>Alphaproteobacteria</taxon>
        <taxon>Hyphomicrobiales</taxon>
        <taxon>Rhizobiaceae</taxon>
        <taxon>Rhizobium/Agrobacterium group</taxon>
        <taxon>Rhizobium</taxon>
    </lineage>
</organism>
<dbReference type="InterPro" id="IPR033932">
    <property type="entry name" value="YtcJ-like"/>
</dbReference>
<dbReference type="RefSeq" id="WP_304377410.1">
    <property type="nucleotide sequence ID" value="NZ_JAUOZU010000012.1"/>
</dbReference>
<name>A0ABT8YP26_9HYPH</name>
<dbReference type="Pfam" id="PF07969">
    <property type="entry name" value="Amidohydro_3"/>
    <property type="match status" value="1"/>
</dbReference>
<accession>A0ABT8YP26</accession>
<dbReference type="SUPFAM" id="SSF51556">
    <property type="entry name" value="Metallo-dependent hydrolases"/>
    <property type="match status" value="1"/>
</dbReference>
<sequence length="544" mass="58844">MSVADLILINGNIVTMDPLTPAVAALAVAGGRIVALGSTEEMKALAGPQTRVVDAGGRLVLPGFQDTHIHLQDSGCDYGTNANLDAAGSIDELKETLSSFAATHDGPWVRGVGWYTGIFTEHNLDRHVLDAAIPDRPCFILASDGHNACLNSKGCEAIGLVKGTEDPFNGHFVVDADGVPTGMLFEEAVNWATNRMPEVTDEEYAAGVRYGQALCNRHGITGVLDALVMERHARVYRKLAEDGELTVRVCATAKVFPEEATADALARVEELRRSNDLEMFRIHSAKFFLDGVMENRTGVMIEPYSDAIGGNAPLMFGHEQVKELFTAFDAARFQIHVHVIGDGAVRAALDGLEAARDKNGAWPSLHQLAHIQFIDPADIPRFRTLGAVANVQALWARNEPSVTDVAVPMGGPERSRWMYAFRSLIDAGAQYTLSSDWGVSTLNPFKIMETAITRQPPAKNGAVEPFLPQERLTRKESVMGYTVNAAASAWRAESTGSLAPGKYADIIVLDRDIFTCDVYDIGDTEVQLTLLGGREVHRATGFTG</sequence>
<protein>
    <submittedName>
        <fullName evidence="2">Amidohydrolase</fullName>
        <ecNumber evidence="2">3.5.-.-</ecNumber>
    </submittedName>
</protein>
<evidence type="ECO:0000259" key="1">
    <source>
        <dbReference type="Pfam" id="PF07969"/>
    </source>
</evidence>
<dbReference type="Gene3D" id="3.10.310.70">
    <property type="match status" value="1"/>
</dbReference>
<proteinExistence type="predicted"/>
<dbReference type="InterPro" id="IPR032466">
    <property type="entry name" value="Metal_Hydrolase"/>
</dbReference>
<reference evidence="2" key="1">
    <citation type="journal article" date="2015" name="Int. J. Syst. Evol. Microbiol.">
        <title>Rhizobium alvei sp. nov., isolated from a freshwater river.</title>
        <authorList>
            <person name="Sheu S.Y."/>
            <person name="Huang H.W."/>
            <person name="Young C.C."/>
            <person name="Chen W.M."/>
        </authorList>
    </citation>
    <scope>NUCLEOTIDE SEQUENCE</scope>
    <source>
        <strain evidence="2">TNR-22</strain>
    </source>
</reference>
<evidence type="ECO:0000313" key="2">
    <source>
        <dbReference type="EMBL" id="MDO6965473.1"/>
    </source>
</evidence>
<dbReference type="SUPFAM" id="SSF51338">
    <property type="entry name" value="Composite domain of metallo-dependent hydrolases"/>
    <property type="match status" value="1"/>
</dbReference>
<comment type="caution">
    <text evidence="2">The sequence shown here is derived from an EMBL/GenBank/DDBJ whole genome shotgun (WGS) entry which is preliminary data.</text>
</comment>
<evidence type="ECO:0000313" key="3">
    <source>
        <dbReference type="Proteomes" id="UP001174932"/>
    </source>
</evidence>
<keyword evidence="3" id="KW-1185">Reference proteome</keyword>
<dbReference type="PANTHER" id="PTHR22642">
    <property type="entry name" value="IMIDAZOLONEPROPIONASE"/>
    <property type="match status" value="1"/>
</dbReference>
<dbReference type="Gene3D" id="2.30.40.10">
    <property type="entry name" value="Urease, subunit C, domain 1"/>
    <property type="match status" value="1"/>
</dbReference>
<dbReference type="EC" id="3.5.-.-" evidence="2"/>
<dbReference type="InterPro" id="IPR011059">
    <property type="entry name" value="Metal-dep_hydrolase_composite"/>
</dbReference>
<dbReference type="GO" id="GO:0016787">
    <property type="term" value="F:hydrolase activity"/>
    <property type="evidence" value="ECO:0007669"/>
    <property type="project" value="UniProtKB-KW"/>
</dbReference>
<gene>
    <name evidence="2" type="ORF">Q4481_16020</name>
</gene>
<dbReference type="Proteomes" id="UP001174932">
    <property type="component" value="Unassembled WGS sequence"/>
</dbReference>
<dbReference type="EMBL" id="JAUOZU010000012">
    <property type="protein sequence ID" value="MDO6965473.1"/>
    <property type="molecule type" value="Genomic_DNA"/>
</dbReference>
<dbReference type="Gene3D" id="3.20.20.140">
    <property type="entry name" value="Metal-dependent hydrolases"/>
    <property type="match status" value="1"/>
</dbReference>
<reference evidence="2" key="2">
    <citation type="submission" date="2023-07" db="EMBL/GenBank/DDBJ databases">
        <authorList>
            <person name="Shen H."/>
        </authorList>
    </citation>
    <scope>NUCLEOTIDE SEQUENCE</scope>
    <source>
        <strain evidence="2">TNR-22</strain>
    </source>
</reference>
<dbReference type="PANTHER" id="PTHR22642:SF2">
    <property type="entry name" value="PROTEIN LONG AFTER FAR-RED 3"/>
    <property type="match status" value="1"/>
</dbReference>